<evidence type="ECO:0008006" key="3">
    <source>
        <dbReference type="Google" id="ProtNLM"/>
    </source>
</evidence>
<dbReference type="SUPFAM" id="SSF52821">
    <property type="entry name" value="Rhodanese/Cell cycle control phosphatase"/>
    <property type="match status" value="1"/>
</dbReference>
<organism evidence="1 2">
    <name type="scientific">Candidatus Sulfobium mesophilum</name>
    <dbReference type="NCBI Taxonomy" id="2016548"/>
    <lineage>
        <taxon>Bacteria</taxon>
        <taxon>Pseudomonadati</taxon>
        <taxon>Nitrospirota</taxon>
        <taxon>Nitrospiria</taxon>
        <taxon>Nitrospirales</taxon>
        <taxon>Nitrospiraceae</taxon>
        <taxon>Candidatus Sulfobium</taxon>
    </lineage>
</organism>
<dbReference type="EMBL" id="OUUY01000104">
    <property type="protein sequence ID" value="SPQ01470.1"/>
    <property type="molecule type" value="Genomic_DNA"/>
</dbReference>
<reference evidence="2" key="1">
    <citation type="submission" date="2018-03" db="EMBL/GenBank/DDBJ databases">
        <authorList>
            <person name="Zecchin S."/>
        </authorList>
    </citation>
    <scope>NUCLEOTIDE SEQUENCE [LARGE SCALE GENOMIC DNA]</scope>
</reference>
<dbReference type="InterPro" id="IPR036873">
    <property type="entry name" value="Rhodanese-like_dom_sf"/>
</dbReference>
<dbReference type="OrthoDB" id="5471869at2"/>
<dbReference type="Gene3D" id="3.40.250.10">
    <property type="entry name" value="Rhodanese-like domain"/>
    <property type="match status" value="1"/>
</dbReference>
<gene>
    <name evidence="1" type="ORF">NBG4_560010</name>
</gene>
<dbReference type="Proteomes" id="UP000245125">
    <property type="component" value="Unassembled WGS sequence"/>
</dbReference>
<dbReference type="AlphaFoldDB" id="A0A2U3QJE5"/>
<proteinExistence type="predicted"/>
<accession>A0A2U3QJE5</accession>
<protein>
    <recommendedName>
        <fullName evidence="3">Rhodanese domain-containing protein</fullName>
    </recommendedName>
</protein>
<name>A0A2U3QJE5_9BACT</name>
<evidence type="ECO:0000313" key="2">
    <source>
        <dbReference type="Proteomes" id="UP000245125"/>
    </source>
</evidence>
<evidence type="ECO:0000313" key="1">
    <source>
        <dbReference type="EMBL" id="SPQ01470.1"/>
    </source>
</evidence>
<keyword evidence="2" id="KW-1185">Reference proteome</keyword>
<sequence length="195" mass="21346">MVSRRALAFVLIAIINVIGMGAYELSHAQKPTVAAPCKQCHQPADDIVRGTLVGVSDQFKTIQLSAGKVVWVIKYGDDLKLQGVAKLADIPKEKEIGVRFTGDEKNPYAISLSVKPAAKVAPEKLVSLEEMVKLVALGPEKGNFLLFDSRPAPKCIEGQIPYTISFPYDKFDTLKDKLLPKEKDKLLIFYCGGVT</sequence>